<reference evidence="11 12" key="1">
    <citation type="submission" date="2017-08" db="EMBL/GenBank/DDBJ databases">
        <title>The complete genome sequence of Nocardiopsis gilva YIM 90087.</title>
        <authorList>
            <person name="Yin M."/>
            <person name="Tang S."/>
        </authorList>
    </citation>
    <scope>NUCLEOTIDE SEQUENCE [LARGE SCALE GENOMIC DNA]</scope>
    <source>
        <strain evidence="11 12">YIM 90087</strain>
    </source>
</reference>
<evidence type="ECO:0000256" key="2">
    <source>
        <dbReference type="ARBA" id="ARBA00006730"/>
    </source>
</evidence>
<organism evidence="11 12">
    <name type="scientific">Nocardiopsis gilva YIM 90087</name>
    <dbReference type="NCBI Taxonomy" id="1235441"/>
    <lineage>
        <taxon>Bacteria</taxon>
        <taxon>Bacillati</taxon>
        <taxon>Actinomycetota</taxon>
        <taxon>Actinomycetes</taxon>
        <taxon>Streptosporangiales</taxon>
        <taxon>Nocardiopsidaceae</taxon>
        <taxon>Nocardiopsis</taxon>
    </lineage>
</organism>
<keyword evidence="3" id="KW-0285">Flavoprotein</keyword>
<sequence length="334" mass="35518">MAIHSPARHDDRENAPGHRRIAVIGAGVMGLSIAHDLRLHGHTVTVVADRPAADSVSGVAAAIWFPYRSGASPLLASWLQRSKERFEHLAADPATGIDLRAGTVVERDEHADRSWTAAVVGHREAEAAKLPPGAVAGVRATVPVIAMPYYLSWLHRRCTELGVRFARRTISSVGDLDGEADLVVVAAGMRSGALLDDHTLYPIRGQIVRLANPGLTEWITDDDNPAGVTYVVPRRDDIVCGGVAEVGSYDTEPDPETERAILERATSLIPALKGLPVLSRAAGLRPARDTVRLERVEGHPLPVIACYGHGGAGVTLSWGCAETVCDLVPAQGVA</sequence>
<dbReference type="GO" id="GO:0071949">
    <property type="term" value="F:FAD binding"/>
    <property type="evidence" value="ECO:0007669"/>
    <property type="project" value="InterPro"/>
</dbReference>
<dbReference type="PANTHER" id="PTHR11530">
    <property type="entry name" value="D-AMINO ACID OXIDASE"/>
    <property type="match status" value="1"/>
</dbReference>
<dbReference type="RefSeq" id="WP_017620014.1">
    <property type="nucleotide sequence ID" value="NZ_ANBG01000289.1"/>
</dbReference>
<dbReference type="GO" id="GO:0003884">
    <property type="term" value="F:D-amino-acid oxidase activity"/>
    <property type="evidence" value="ECO:0007669"/>
    <property type="project" value="UniProtKB-EC"/>
</dbReference>
<feature type="binding site" evidence="9">
    <location>
        <position position="311"/>
    </location>
    <ligand>
        <name>D-dopa</name>
        <dbReference type="ChEBI" id="CHEBI:149689"/>
    </ligand>
</feature>
<comment type="catalytic activity">
    <reaction evidence="8">
        <text>a D-alpha-amino acid + O2 + H2O = a 2-oxocarboxylate + H2O2 + NH4(+)</text>
        <dbReference type="Rhea" id="RHEA:21816"/>
        <dbReference type="ChEBI" id="CHEBI:15377"/>
        <dbReference type="ChEBI" id="CHEBI:15379"/>
        <dbReference type="ChEBI" id="CHEBI:16240"/>
        <dbReference type="ChEBI" id="CHEBI:28938"/>
        <dbReference type="ChEBI" id="CHEBI:35179"/>
        <dbReference type="ChEBI" id="CHEBI:59871"/>
        <dbReference type="EC" id="1.4.3.3"/>
    </reaction>
    <physiologicalReaction direction="left-to-right" evidence="8">
        <dbReference type="Rhea" id="RHEA:21817"/>
    </physiologicalReaction>
</comment>
<dbReference type="OrthoDB" id="20837at2"/>
<feature type="binding site" evidence="9">
    <location>
        <begin position="310"/>
        <end position="315"/>
    </location>
    <ligand>
        <name>FAD</name>
        <dbReference type="ChEBI" id="CHEBI:57692"/>
    </ligand>
</feature>
<dbReference type="KEGG" id="ngv:CDO52_07155"/>
<dbReference type="PANTHER" id="PTHR11530:SF11">
    <property type="entry name" value="D-ASPARTATE OXIDASE"/>
    <property type="match status" value="1"/>
</dbReference>
<protein>
    <recommendedName>
        <fullName evidence="7">D-amino-acid oxidase</fullName>
        <ecNumber evidence="6">1.4.3.3</ecNumber>
    </recommendedName>
</protein>
<name>A0A223S382_9ACTN</name>
<dbReference type="AlphaFoldDB" id="A0A223S382"/>
<evidence type="ECO:0000256" key="9">
    <source>
        <dbReference type="PIRSR" id="PIRSR000189-1"/>
    </source>
</evidence>
<comment type="cofactor">
    <cofactor evidence="1 9">
        <name>FAD</name>
        <dbReference type="ChEBI" id="CHEBI:57692"/>
    </cofactor>
</comment>
<keyword evidence="4 9" id="KW-0274">FAD</keyword>
<evidence type="ECO:0000259" key="10">
    <source>
        <dbReference type="Pfam" id="PF01266"/>
    </source>
</evidence>
<proteinExistence type="inferred from homology"/>
<dbReference type="SUPFAM" id="SSF54373">
    <property type="entry name" value="FAD-linked reductases, C-terminal domain"/>
    <property type="match status" value="1"/>
</dbReference>
<dbReference type="Gene3D" id="3.30.9.10">
    <property type="entry name" value="D-Amino Acid Oxidase, subunit A, domain 2"/>
    <property type="match status" value="1"/>
</dbReference>
<dbReference type="EMBL" id="CP022753">
    <property type="protein sequence ID" value="ASU82593.1"/>
    <property type="molecule type" value="Genomic_DNA"/>
</dbReference>
<evidence type="ECO:0000256" key="6">
    <source>
        <dbReference type="ARBA" id="ARBA00039101"/>
    </source>
</evidence>
<feature type="binding site" evidence="9">
    <location>
        <position position="285"/>
    </location>
    <ligand>
        <name>D-dopa</name>
        <dbReference type="ChEBI" id="CHEBI:149689"/>
    </ligand>
</feature>
<evidence type="ECO:0000313" key="11">
    <source>
        <dbReference type="EMBL" id="ASU82593.1"/>
    </source>
</evidence>
<evidence type="ECO:0000256" key="3">
    <source>
        <dbReference type="ARBA" id="ARBA00022630"/>
    </source>
</evidence>
<dbReference type="Pfam" id="PF01266">
    <property type="entry name" value="DAO"/>
    <property type="match status" value="1"/>
</dbReference>
<evidence type="ECO:0000256" key="8">
    <source>
        <dbReference type="ARBA" id="ARBA00049547"/>
    </source>
</evidence>
<evidence type="ECO:0000256" key="7">
    <source>
        <dbReference type="ARBA" id="ARBA00039751"/>
    </source>
</evidence>
<keyword evidence="12" id="KW-1185">Reference proteome</keyword>
<comment type="similarity">
    <text evidence="2">Belongs to the DAMOX/DASOX family.</text>
</comment>
<feature type="domain" description="FAD dependent oxidoreductase" evidence="10">
    <location>
        <begin position="20"/>
        <end position="327"/>
    </location>
</feature>
<feature type="binding site" evidence="9">
    <location>
        <begin position="49"/>
        <end position="50"/>
    </location>
    <ligand>
        <name>FAD</name>
        <dbReference type="ChEBI" id="CHEBI:57692"/>
    </ligand>
</feature>
<dbReference type="GO" id="GO:0019478">
    <property type="term" value="P:D-amino acid catabolic process"/>
    <property type="evidence" value="ECO:0007669"/>
    <property type="project" value="TreeGrafter"/>
</dbReference>
<dbReference type="InterPro" id="IPR006076">
    <property type="entry name" value="FAD-dep_OxRdtase"/>
</dbReference>
<dbReference type="Proteomes" id="UP000215005">
    <property type="component" value="Chromosome"/>
</dbReference>
<keyword evidence="5" id="KW-0560">Oxidoreductase</keyword>
<dbReference type="Gene3D" id="3.40.50.720">
    <property type="entry name" value="NAD(P)-binding Rossmann-like Domain"/>
    <property type="match status" value="1"/>
</dbReference>
<dbReference type="EC" id="1.4.3.3" evidence="6"/>
<feature type="binding site" evidence="9">
    <location>
        <position position="230"/>
    </location>
    <ligand>
        <name>D-dopa</name>
        <dbReference type="ChEBI" id="CHEBI:149689"/>
    </ligand>
</feature>
<accession>A0A223S382</accession>
<evidence type="ECO:0000256" key="5">
    <source>
        <dbReference type="ARBA" id="ARBA00023002"/>
    </source>
</evidence>
<evidence type="ECO:0000256" key="1">
    <source>
        <dbReference type="ARBA" id="ARBA00001974"/>
    </source>
</evidence>
<dbReference type="PIRSF" id="PIRSF000189">
    <property type="entry name" value="D-aa_oxidase"/>
    <property type="match status" value="1"/>
</dbReference>
<dbReference type="GO" id="GO:0005737">
    <property type="term" value="C:cytoplasm"/>
    <property type="evidence" value="ECO:0007669"/>
    <property type="project" value="TreeGrafter"/>
</dbReference>
<evidence type="ECO:0000313" key="12">
    <source>
        <dbReference type="Proteomes" id="UP000215005"/>
    </source>
</evidence>
<dbReference type="InterPro" id="IPR023209">
    <property type="entry name" value="DAO"/>
</dbReference>
<evidence type="ECO:0000256" key="4">
    <source>
        <dbReference type="ARBA" id="ARBA00022827"/>
    </source>
</evidence>
<dbReference type="SUPFAM" id="SSF51971">
    <property type="entry name" value="Nucleotide-binding domain"/>
    <property type="match status" value="1"/>
</dbReference>
<gene>
    <name evidence="11" type="ORF">CDO52_07155</name>
</gene>